<accession>A0AAP9MZQ7</accession>
<dbReference type="GO" id="GO:0004419">
    <property type="term" value="F:hydroxymethylglutaryl-CoA lyase activity"/>
    <property type="evidence" value="ECO:0007669"/>
    <property type="project" value="TreeGrafter"/>
</dbReference>
<evidence type="ECO:0000256" key="3">
    <source>
        <dbReference type="ARBA" id="ARBA00023239"/>
    </source>
</evidence>
<reference evidence="5 6" key="2">
    <citation type="submission" date="2020-04" db="EMBL/GenBank/DDBJ databases">
        <title>Complete genome sequence of Pseudomonas putida strain JQ581.</title>
        <authorList>
            <person name="Mu Y."/>
        </authorList>
    </citation>
    <scope>NUCLEOTIDE SEQUENCE [LARGE SCALE GENOMIC DNA]</scope>
    <source>
        <strain evidence="5 6">JQ581</strain>
    </source>
</reference>
<dbReference type="EMBL" id="CP050951">
    <property type="protein sequence ID" value="QJQ10214.1"/>
    <property type="molecule type" value="Genomic_DNA"/>
</dbReference>
<dbReference type="PANTHER" id="PTHR42738">
    <property type="entry name" value="HYDROXYMETHYLGLUTARYL-COA LYASE"/>
    <property type="match status" value="1"/>
</dbReference>
<dbReference type="InterPro" id="IPR043594">
    <property type="entry name" value="HMGL"/>
</dbReference>
<dbReference type="Gene3D" id="3.20.20.70">
    <property type="entry name" value="Aldolase class I"/>
    <property type="match status" value="1"/>
</dbReference>
<reference evidence="5 6" key="1">
    <citation type="submission" date="2016-04" db="EMBL/GenBank/DDBJ databases">
        <authorList>
            <person name="Qiu J."/>
        </authorList>
    </citation>
    <scope>NUCLEOTIDE SEQUENCE [LARGE SCALE GENOMIC DNA]</scope>
    <source>
        <strain evidence="5 6">JQ581</strain>
    </source>
</reference>
<evidence type="ECO:0000313" key="5">
    <source>
        <dbReference type="EMBL" id="QJQ10214.1"/>
    </source>
</evidence>
<dbReference type="GO" id="GO:0006552">
    <property type="term" value="P:L-leucine catabolic process"/>
    <property type="evidence" value="ECO:0007669"/>
    <property type="project" value="TreeGrafter"/>
</dbReference>
<dbReference type="GO" id="GO:0046951">
    <property type="term" value="P:ketone body biosynthetic process"/>
    <property type="evidence" value="ECO:0007669"/>
    <property type="project" value="TreeGrafter"/>
</dbReference>
<dbReference type="AlphaFoldDB" id="A0AAP9MZQ7"/>
<dbReference type="SUPFAM" id="SSF51569">
    <property type="entry name" value="Aldolase"/>
    <property type="match status" value="1"/>
</dbReference>
<dbReference type="PANTHER" id="PTHR42738:SF7">
    <property type="entry name" value="HYDROXYMETHYLGLUTARYL-COA LYASE"/>
    <property type="match status" value="1"/>
</dbReference>
<gene>
    <name evidence="5" type="ORF">A3L25_012610</name>
</gene>
<evidence type="ECO:0000259" key="4">
    <source>
        <dbReference type="PROSITE" id="PS50991"/>
    </source>
</evidence>
<keyword evidence="2" id="KW-0479">Metal-binding</keyword>
<dbReference type="FunFam" id="3.20.20.70:FF:000071">
    <property type="entry name" value="Hydroxymethylglutaryl-CoA lyase"/>
    <property type="match status" value="1"/>
</dbReference>
<dbReference type="Pfam" id="PF00682">
    <property type="entry name" value="HMGL-like"/>
    <property type="match status" value="1"/>
</dbReference>
<proteinExistence type="inferred from homology"/>
<dbReference type="PROSITE" id="PS50991">
    <property type="entry name" value="PYR_CT"/>
    <property type="match status" value="1"/>
</dbReference>
<organism evidence="5 6">
    <name type="scientific">Pseudomonas putida</name>
    <name type="common">Arthrobacter siderocapsulatus</name>
    <dbReference type="NCBI Taxonomy" id="303"/>
    <lineage>
        <taxon>Bacteria</taxon>
        <taxon>Pseudomonadati</taxon>
        <taxon>Pseudomonadota</taxon>
        <taxon>Gammaproteobacteria</taxon>
        <taxon>Pseudomonadales</taxon>
        <taxon>Pseudomonadaceae</taxon>
        <taxon>Pseudomonas</taxon>
    </lineage>
</organism>
<name>A0AAP9MZQ7_PSEPU</name>
<dbReference type="GO" id="GO:0046872">
    <property type="term" value="F:metal ion binding"/>
    <property type="evidence" value="ECO:0007669"/>
    <property type="project" value="UniProtKB-KW"/>
</dbReference>
<dbReference type="CDD" id="cd07938">
    <property type="entry name" value="DRE_TIM_HMGL"/>
    <property type="match status" value="1"/>
</dbReference>
<protein>
    <submittedName>
        <fullName evidence="5">Hydroxymethylglutaryl-CoA lyase</fullName>
    </submittedName>
</protein>
<evidence type="ECO:0000313" key="6">
    <source>
        <dbReference type="Proteomes" id="UP000076857"/>
    </source>
</evidence>
<evidence type="ECO:0000256" key="2">
    <source>
        <dbReference type="ARBA" id="ARBA00022723"/>
    </source>
</evidence>
<keyword evidence="3 5" id="KW-0456">Lyase</keyword>
<comment type="similarity">
    <text evidence="1">Belongs to the HMG-CoA lyase family.</text>
</comment>
<sequence>MPAASMHTRVTSGVRAALFEMRSNLMKRLFMQEVATRDGFQNEATFIETADKISMIDALSQCGFAKIEVTSFTSPKAIPALRDAEAVMQGITRQPGVEYTVLVPNVRGAERALGCGIDEANLVMSVSEPHNRSNLRMAREDSFAQLKEVVSVIGQGPVAVNVSLSTVFGCPMQGDVPAAEVLDWVARFADLGVRGVTLCDTTGMAYPSQVQALSAQVLKLFPELQVTLHFHNTRGMALANTLAALEAGIDRFDASLGGLGGCPYAPGASGNVCTEDLVHMLDLMGYDTGVDLDLILAASARLPGLIGHATPSQILRAGKRLDLHPIPEHVHNLSRQVVSAVAEVAK</sequence>
<feature type="domain" description="Pyruvate carboxyltransferase" evidence="4">
    <location>
        <begin position="29"/>
        <end position="296"/>
    </location>
</feature>
<evidence type="ECO:0000256" key="1">
    <source>
        <dbReference type="ARBA" id="ARBA00009405"/>
    </source>
</evidence>
<dbReference type="InterPro" id="IPR000891">
    <property type="entry name" value="PYR_CT"/>
</dbReference>
<dbReference type="Proteomes" id="UP000076857">
    <property type="component" value="Chromosome"/>
</dbReference>
<dbReference type="NCBIfam" id="NF004283">
    <property type="entry name" value="PRK05692.1"/>
    <property type="match status" value="1"/>
</dbReference>
<dbReference type="InterPro" id="IPR013785">
    <property type="entry name" value="Aldolase_TIM"/>
</dbReference>